<feature type="transmembrane region" description="Helical" evidence="2">
    <location>
        <begin position="128"/>
        <end position="148"/>
    </location>
</feature>
<keyword evidence="4" id="KW-1185">Reference proteome</keyword>
<evidence type="ECO:0000313" key="3">
    <source>
        <dbReference type="EMBL" id="KAK3297343.1"/>
    </source>
</evidence>
<dbReference type="GeneID" id="87843459"/>
<feature type="compositionally biased region" description="Pro residues" evidence="1">
    <location>
        <begin position="30"/>
        <end position="40"/>
    </location>
</feature>
<feature type="transmembrane region" description="Helical" evidence="2">
    <location>
        <begin position="160"/>
        <end position="181"/>
    </location>
</feature>
<comment type="caution">
    <text evidence="3">The sequence shown here is derived from an EMBL/GenBank/DDBJ whole genome shotgun (WGS) entry which is preliminary data.</text>
</comment>
<sequence>MGRHTKRPSTTGTSPPEPPPQYSLSTLNQHPPPASPPPPSYHSEPATSSTTATAPLLPTNTNTVTNERQRIDAIVSHAASLAAKRVARQLLVCALLLIPEVAAIALVASALKDWKRVEALPGEARTPVAVVMVSIIVEVMWIGLWLPLLLRCLVPWRHRILAVTAGVLGFLAAGASVYMLAVLEHHINNGACDADEYRDACVRGLRKGGRCGMC</sequence>
<evidence type="ECO:0000256" key="2">
    <source>
        <dbReference type="SAM" id="Phobius"/>
    </source>
</evidence>
<keyword evidence="2" id="KW-1133">Transmembrane helix</keyword>
<dbReference type="RefSeq" id="XP_062660857.1">
    <property type="nucleotide sequence ID" value="XM_062806511.1"/>
</dbReference>
<evidence type="ECO:0000256" key="1">
    <source>
        <dbReference type="SAM" id="MobiDB-lite"/>
    </source>
</evidence>
<proteinExistence type="predicted"/>
<keyword evidence="2" id="KW-0812">Transmembrane</keyword>
<keyword evidence="2" id="KW-0472">Membrane</keyword>
<feature type="transmembrane region" description="Helical" evidence="2">
    <location>
        <begin position="90"/>
        <end position="108"/>
    </location>
</feature>
<gene>
    <name evidence="3" type="ORF">B0H64DRAFT_440817</name>
</gene>
<protein>
    <submittedName>
        <fullName evidence="3">Uncharacterized protein</fullName>
    </submittedName>
</protein>
<feature type="region of interest" description="Disordered" evidence="1">
    <location>
        <begin position="1"/>
        <end position="63"/>
    </location>
</feature>
<feature type="compositionally biased region" description="Low complexity" evidence="1">
    <location>
        <begin position="41"/>
        <end position="63"/>
    </location>
</feature>
<organism evidence="3 4">
    <name type="scientific">Chaetomium fimeti</name>
    <dbReference type="NCBI Taxonomy" id="1854472"/>
    <lineage>
        <taxon>Eukaryota</taxon>
        <taxon>Fungi</taxon>
        <taxon>Dikarya</taxon>
        <taxon>Ascomycota</taxon>
        <taxon>Pezizomycotina</taxon>
        <taxon>Sordariomycetes</taxon>
        <taxon>Sordariomycetidae</taxon>
        <taxon>Sordariales</taxon>
        <taxon>Chaetomiaceae</taxon>
        <taxon>Chaetomium</taxon>
    </lineage>
</organism>
<dbReference type="EMBL" id="JAUEPN010000003">
    <property type="protein sequence ID" value="KAK3297343.1"/>
    <property type="molecule type" value="Genomic_DNA"/>
</dbReference>
<dbReference type="AlphaFoldDB" id="A0AAE0HIS3"/>
<reference evidence="3" key="2">
    <citation type="submission" date="2023-06" db="EMBL/GenBank/DDBJ databases">
        <authorList>
            <consortium name="Lawrence Berkeley National Laboratory"/>
            <person name="Haridas S."/>
            <person name="Hensen N."/>
            <person name="Bonometti L."/>
            <person name="Westerberg I."/>
            <person name="Brannstrom I.O."/>
            <person name="Guillou S."/>
            <person name="Cros-Aarteil S."/>
            <person name="Calhoun S."/>
            <person name="Kuo A."/>
            <person name="Mondo S."/>
            <person name="Pangilinan J."/>
            <person name="Riley R."/>
            <person name="Labutti K."/>
            <person name="Andreopoulos B."/>
            <person name="Lipzen A."/>
            <person name="Chen C."/>
            <person name="Yanf M."/>
            <person name="Daum C."/>
            <person name="Ng V."/>
            <person name="Clum A."/>
            <person name="Steindorff A."/>
            <person name="Ohm R."/>
            <person name="Martin F."/>
            <person name="Silar P."/>
            <person name="Natvig D."/>
            <person name="Lalanne C."/>
            <person name="Gautier V."/>
            <person name="Ament-Velasquez S.L."/>
            <person name="Kruys A."/>
            <person name="Hutchinson M.I."/>
            <person name="Powell A.J."/>
            <person name="Barry K."/>
            <person name="Miller A.N."/>
            <person name="Grigoriev I.V."/>
            <person name="Debuchy R."/>
            <person name="Gladieux P."/>
            <person name="Thoren M.H."/>
            <person name="Johannesson H."/>
        </authorList>
    </citation>
    <scope>NUCLEOTIDE SEQUENCE</scope>
    <source>
        <strain evidence="3">CBS 168.71</strain>
    </source>
</reference>
<name>A0AAE0HIS3_9PEZI</name>
<dbReference type="Proteomes" id="UP001278766">
    <property type="component" value="Unassembled WGS sequence"/>
</dbReference>
<reference evidence="3" key="1">
    <citation type="journal article" date="2023" name="Mol. Phylogenet. Evol.">
        <title>Genome-scale phylogeny and comparative genomics of the fungal order Sordariales.</title>
        <authorList>
            <person name="Hensen N."/>
            <person name="Bonometti L."/>
            <person name="Westerberg I."/>
            <person name="Brannstrom I.O."/>
            <person name="Guillou S."/>
            <person name="Cros-Aarteil S."/>
            <person name="Calhoun S."/>
            <person name="Haridas S."/>
            <person name="Kuo A."/>
            <person name="Mondo S."/>
            <person name="Pangilinan J."/>
            <person name="Riley R."/>
            <person name="LaButti K."/>
            <person name="Andreopoulos B."/>
            <person name="Lipzen A."/>
            <person name="Chen C."/>
            <person name="Yan M."/>
            <person name="Daum C."/>
            <person name="Ng V."/>
            <person name="Clum A."/>
            <person name="Steindorff A."/>
            <person name="Ohm R.A."/>
            <person name="Martin F."/>
            <person name="Silar P."/>
            <person name="Natvig D.O."/>
            <person name="Lalanne C."/>
            <person name="Gautier V."/>
            <person name="Ament-Velasquez S.L."/>
            <person name="Kruys A."/>
            <person name="Hutchinson M.I."/>
            <person name="Powell A.J."/>
            <person name="Barry K."/>
            <person name="Miller A.N."/>
            <person name="Grigoriev I.V."/>
            <person name="Debuchy R."/>
            <person name="Gladieux P."/>
            <person name="Hiltunen Thoren M."/>
            <person name="Johannesson H."/>
        </authorList>
    </citation>
    <scope>NUCLEOTIDE SEQUENCE</scope>
    <source>
        <strain evidence="3">CBS 168.71</strain>
    </source>
</reference>
<evidence type="ECO:0000313" key="4">
    <source>
        <dbReference type="Proteomes" id="UP001278766"/>
    </source>
</evidence>
<accession>A0AAE0HIS3</accession>